<name>A0A2M9ZXL9_9LEPT</name>
<reference evidence="1 2" key="1">
    <citation type="submission" date="2017-07" db="EMBL/GenBank/DDBJ databases">
        <title>Leptospira spp. isolated from tropical soils.</title>
        <authorList>
            <person name="Thibeaux R."/>
            <person name="Iraola G."/>
            <person name="Ferres I."/>
            <person name="Bierque E."/>
            <person name="Girault D."/>
            <person name="Soupe-Gilbert M.-E."/>
            <person name="Picardeau M."/>
            <person name="Goarant C."/>
        </authorList>
    </citation>
    <scope>NUCLEOTIDE SEQUENCE [LARGE SCALE GENOMIC DNA]</scope>
    <source>
        <strain evidence="1 2">ES4-C-A1</strain>
    </source>
</reference>
<keyword evidence="2" id="KW-1185">Reference proteome</keyword>
<protein>
    <submittedName>
        <fullName evidence="1">Uncharacterized protein</fullName>
    </submittedName>
</protein>
<gene>
    <name evidence="1" type="ORF">CH365_12265</name>
</gene>
<evidence type="ECO:0000313" key="2">
    <source>
        <dbReference type="Proteomes" id="UP000231843"/>
    </source>
</evidence>
<evidence type="ECO:0000313" key="1">
    <source>
        <dbReference type="EMBL" id="PJZ76787.1"/>
    </source>
</evidence>
<dbReference type="Proteomes" id="UP000231843">
    <property type="component" value="Unassembled WGS sequence"/>
</dbReference>
<proteinExistence type="predicted"/>
<dbReference type="EMBL" id="NPEA01000006">
    <property type="protein sequence ID" value="PJZ76787.1"/>
    <property type="molecule type" value="Genomic_DNA"/>
</dbReference>
<sequence length="206" mass="23998">MTRYKRFSILIFIFVFLFCYKEQKTDQLLYPIEMPGVWKEVGVNDLRSGNTFVFSKRGAVVYYIDPAICVKKERAMIGEYVLSKAALHIYFYKFLQLEGGDLEKIKKKCESGDPNVKFEEKLVVLNLGSMKLIGFGDFKQKRAGSDFDDLTTFETGGSEFYRFSVFPEHFQEIVDHEVKDDRRLILKNRSVLIRNNTGKDMQVSFD</sequence>
<comment type="caution">
    <text evidence="1">The sequence shown here is derived from an EMBL/GenBank/DDBJ whole genome shotgun (WGS) entry which is preliminary data.</text>
</comment>
<accession>A0A2M9ZXL9</accession>
<dbReference type="AlphaFoldDB" id="A0A2M9ZXL9"/>
<organism evidence="1 2">
    <name type="scientific">Leptospira neocaledonica</name>
    <dbReference type="NCBI Taxonomy" id="2023192"/>
    <lineage>
        <taxon>Bacteria</taxon>
        <taxon>Pseudomonadati</taxon>
        <taxon>Spirochaetota</taxon>
        <taxon>Spirochaetia</taxon>
        <taxon>Leptospirales</taxon>
        <taxon>Leptospiraceae</taxon>
        <taxon>Leptospira</taxon>
    </lineage>
</organism>